<evidence type="ECO:0000256" key="8">
    <source>
        <dbReference type="ARBA" id="ARBA00022946"/>
    </source>
</evidence>
<comment type="subunit">
    <text evidence="3">Homotetramer.</text>
</comment>
<dbReference type="InterPro" id="IPR049704">
    <property type="entry name" value="Aminotrans_3_PPA_site"/>
</dbReference>
<keyword evidence="8" id="KW-0809">Transit peptide</keyword>
<evidence type="ECO:0000256" key="3">
    <source>
        <dbReference type="ARBA" id="ARBA00011881"/>
    </source>
</evidence>
<dbReference type="SUPFAM" id="SSF53383">
    <property type="entry name" value="PLP-dependent transferases"/>
    <property type="match status" value="1"/>
</dbReference>
<comment type="cofactor">
    <cofactor evidence="1">
        <name>pyridoxal 5'-phosphate</name>
        <dbReference type="ChEBI" id="CHEBI:597326"/>
    </cofactor>
</comment>
<dbReference type="KEGG" id="cle:Clole_2508"/>
<dbReference type="eggNOG" id="COG0160">
    <property type="taxonomic scope" value="Bacteria"/>
</dbReference>
<evidence type="ECO:0000313" key="10">
    <source>
        <dbReference type="EMBL" id="ADZ84214.1"/>
    </source>
</evidence>
<dbReference type="InterPro" id="IPR015422">
    <property type="entry name" value="PyrdxlP-dep_Trfase_small"/>
</dbReference>
<sequence>MDSLKEQVIENKQNYLCPPSWNHFYKEPPVIVKGEMQYLYDDTGKKYLDFFSGVSVMNCGHCNPEIIEPAIAQMRTLQHTSIIYLTEQMGELARRLSGLLPGDICRSFFCCTGSEANETALLMARLYTGKKEFIAIKNGLHGRTHLTMSTTAIPMWRSDPYLSDAVHFAENTFIYGEDIETAAKKSLESIRRIIEMRGKDNIAALIMEPIQGNGGIITPPPHYFKALKALLEANDILLIIDEVQTGFARTGKLFAISHYEVVPDILTVAKALGNGMPISAACTNEKIAMAFNKPSASTLGGNPVCSTTALAVLDYIEKYDLCQRAETLGKQLMQGLKLLQEKYPILADVRGMGLMVGVEVRHLNGMAAPELVDDILEALKECGIILGKNGLERNVLAFQPPLVITPENVKDLLDALDSILAGIAINKAALYND</sequence>
<evidence type="ECO:0000313" key="11">
    <source>
        <dbReference type="Proteomes" id="UP000008467"/>
    </source>
</evidence>
<keyword evidence="11" id="KW-1185">Reference proteome</keyword>
<dbReference type="PROSITE" id="PS00600">
    <property type="entry name" value="AA_TRANSFER_CLASS_3"/>
    <property type="match status" value="1"/>
</dbReference>
<dbReference type="CDD" id="cd00610">
    <property type="entry name" value="OAT_like"/>
    <property type="match status" value="1"/>
</dbReference>
<evidence type="ECO:0000256" key="1">
    <source>
        <dbReference type="ARBA" id="ARBA00001933"/>
    </source>
</evidence>
<reference evidence="10 11" key="1">
    <citation type="journal article" date="2011" name="J. Bacteriol.">
        <title>Complete genome sequence of the cellulose-degrading bacterium Cellulosilyticum lentocellum.</title>
        <authorList>
            <consortium name="US DOE Joint Genome Institute"/>
            <person name="Miller D.A."/>
            <person name="Suen G."/>
            <person name="Bruce D."/>
            <person name="Copeland A."/>
            <person name="Cheng J.F."/>
            <person name="Detter C."/>
            <person name="Goodwin L.A."/>
            <person name="Han C.S."/>
            <person name="Hauser L.J."/>
            <person name="Land M.L."/>
            <person name="Lapidus A."/>
            <person name="Lucas S."/>
            <person name="Meincke L."/>
            <person name="Pitluck S."/>
            <person name="Tapia R."/>
            <person name="Teshima H."/>
            <person name="Woyke T."/>
            <person name="Fox B.G."/>
            <person name="Angert E.R."/>
            <person name="Currie C.R."/>
        </authorList>
    </citation>
    <scope>NUCLEOTIDE SEQUENCE [LARGE SCALE GENOMIC DNA]</scope>
    <source>
        <strain evidence="11">ATCC 49066 / DSM 5427 / NCIMB 11756 / RHM5</strain>
    </source>
</reference>
<keyword evidence="7 9" id="KW-0663">Pyridoxal phosphate</keyword>
<dbReference type="InterPro" id="IPR015421">
    <property type="entry name" value="PyrdxlP-dep_Trfase_major"/>
</dbReference>
<keyword evidence="6 10" id="KW-0808">Transferase</keyword>
<dbReference type="PANTHER" id="PTHR45688">
    <property type="match status" value="1"/>
</dbReference>
<name>F2JHH5_CELLD</name>
<dbReference type="GO" id="GO:0030170">
    <property type="term" value="F:pyridoxal phosphate binding"/>
    <property type="evidence" value="ECO:0007669"/>
    <property type="project" value="InterPro"/>
</dbReference>
<dbReference type="AlphaFoldDB" id="F2JHH5"/>
<dbReference type="PANTHER" id="PTHR45688:SF3">
    <property type="entry name" value="ALANINE--GLYOXYLATE AMINOTRANSFERASE 2, MITOCHONDRIAL"/>
    <property type="match status" value="1"/>
</dbReference>
<dbReference type="EC" id="2.6.1.44" evidence="4"/>
<dbReference type="Proteomes" id="UP000008467">
    <property type="component" value="Chromosome"/>
</dbReference>
<dbReference type="STRING" id="642492.Clole_2508"/>
<dbReference type="Gene3D" id="3.40.640.10">
    <property type="entry name" value="Type I PLP-dependent aspartate aminotransferase-like (Major domain)"/>
    <property type="match status" value="1"/>
</dbReference>
<protein>
    <recommendedName>
        <fullName evidence="4">alanine--glyoxylate transaminase</fullName>
        <ecNumber evidence="4">2.6.1.44</ecNumber>
    </recommendedName>
</protein>
<dbReference type="InterPro" id="IPR015424">
    <property type="entry name" value="PyrdxlP-dep_Trfase"/>
</dbReference>
<dbReference type="GO" id="GO:0008453">
    <property type="term" value="F:alanine-glyoxylate transaminase activity"/>
    <property type="evidence" value="ECO:0007669"/>
    <property type="project" value="UniProtKB-EC"/>
</dbReference>
<evidence type="ECO:0000256" key="9">
    <source>
        <dbReference type="RuleBase" id="RU003560"/>
    </source>
</evidence>
<evidence type="ECO:0000256" key="2">
    <source>
        <dbReference type="ARBA" id="ARBA00008954"/>
    </source>
</evidence>
<accession>F2JHH5</accession>
<proteinExistence type="inferred from homology"/>
<dbReference type="FunFam" id="3.40.640.10:FF:000004">
    <property type="entry name" value="Acetylornithine aminotransferase"/>
    <property type="match status" value="1"/>
</dbReference>
<organism evidence="10 11">
    <name type="scientific">Cellulosilyticum lentocellum (strain ATCC 49066 / DSM 5427 / NCIMB 11756 / RHM5)</name>
    <name type="common">Clostridium lentocellum</name>
    <dbReference type="NCBI Taxonomy" id="642492"/>
    <lineage>
        <taxon>Bacteria</taxon>
        <taxon>Bacillati</taxon>
        <taxon>Bacillota</taxon>
        <taxon>Clostridia</taxon>
        <taxon>Lachnospirales</taxon>
        <taxon>Cellulosilyticaceae</taxon>
        <taxon>Cellulosilyticum</taxon>
    </lineage>
</organism>
<dbReference type="PIRSF" id="PIRSF000521">
    <property type="entry name" value="Transaminase_4ab_Lys_Orn"/>
    <property type="match status" value="1"/>
</dbReference>
<dbReference type="HOGENOM" id="CLU_016922_10_0_9"/>
<evidence type="ECO:0000256" key="5">
    <source>
        <dbReference type="ARBA" id="ARBA00022576"/>
    </source>
</evidence>
<evidence type="ECO:0000256" key="6">
    <source>
        <dbReference type="ARBA" id="ARBA00022679"/>
    </source>
</evidence>
<dbReference type="InterPro" id="IPR005814">
    <property type="entry name" value="Aminotrans_3"/>
</dbReference>
<dbReference type="Pfam" id="PF00202">
    <property type="entry name" value="Aminotran_3"/>
    <property type="match status" value="1"/>
</dbReference>
<comment type="similarity">
    <text evidence="2 9">Belongs to the class-III pyridoxal-phosphate-dependent aminotransferase family.</text>
</comment>
<keyword evidence="5 10" id="KW-0032">Aminotransferase</keyword>
<evidence type="ECO:0000256" key="4">
    <source>
        <dbReference type="ARBA" id="ARBA00013049"/>
    </source>
</evidence>
<evidence type="ECO:0000256" key="7">
    <source>
        <dbReference type="ARBA" id="ARBA00022898"/>
    </source>
</evidence>
<dbReference type="EMBL" id="CP002582">
    <property type="protein sequence ID" value="ADZ84214.1"/>
    <property type="molecule type" value="Genomic_DNA"/>
</dbReference>
<dbReference type="Gene3D" id="3.90.1150.10">
    <property type="entry name" value="Aspartate Aminotransferase, domain 1"/>
    <property type="match status" value="1"/>
</dbReference>
<gene>
    <name evidence="10" type="ordered locus">Clole_2508</name>
</gene>
<dbReference type="RefSeq" id="WP_013657507.1">
    <property type="nucleotide sequence ID" value="NC_015275.1"/>
</dbReference>